<dbReference type="Pfam" id="PF02607">
    <property type="entry name" value="B12-binding_2"/>
    <property type="match status" value="1"/>
</dbReference>
<dbReference type="PROSITE" id="PS51332">
    <property type="entry name" value="B12_BINDING"/>
    <property type="match status" value="1"/>
</dbReference>
<evidence type="ECO:0000313" key="4">
    <source>
        <dbReference type="Proteomes" id="UP001238496"/>
    </source>
</evidence>
<keyword evidence="4" id="KW-1185">Reference proteome</keyword>
<organism evidence="3 4">
    <name type="scientific">Peteryoungia aggregata LMG 23059</name>
    <dbReference type="NCBI Taxonomy" id="1368425"/>
    <lineage>
        <taxon>Bacteria</taxon>
        <taxon>Pseudomonadati</taxon>
        <taxon>Pseudomonadota</taxon>
        <taxon>Alphaproteobacteria</taxon>
        <taxon>Hyphomicrobiales</taxon>
        <taxon>Rhizobiaceae</taxon>
        <taxon>Peteryoungia</taxon>
    </lineage>
</organism>
<dbReference type="InterPro" id="IPR003759">
    <property type="entry name" value="Cbl-bd_cap"/>
</dbReference>
<dbReference type="InterPro" id="IPR009061">
    <property type="entry name" value="DNA-bd_dom_put_sf"/>
</dbReference>
<proteinExistence type="predicted"/>
<dbReference type="InterPro" id="IPR006158">
    <property type="entry name" value="Cobalamin-bd"/>
</dbReference>
<dbReference type="InterPro" id="IPR036724">
    <property type="entry name" value="Cobalamin-bd_sf"/>
</dbReference>
<reference evidence="3 4" key="1">
    <citation type="submission" date="2023-07" db="EMBL/GenBank/DDBJ databases">
        <title>Genomic Encyclopedia of Type Strains, Phase IV (KMG-IV): sequencing the most valuable type-strain genomes for metagenomic binning, comparative biology and taxonomic classification.</title>
        <authorList>
            <person name="Goeker M."/>
        </authorList>
    </citation>
    <scope>NUCLEOTIDE SEQUENCE [LARGE SCALE GENOMIC DNA]</scope>
    <source>
        <strain evidence="3 4">DSM 1111</strain>
    </source>
</reference>
<dbReference type="InterPro" id="IPR036594">
    <property type="entry name" value="Meth_synthase_dom"/>
</dbReference>
<comment type="caution">
    <text evidence="3">The sequence shown here is derived from an EMBL/GenBank/DDBJ whole genome shotgun (WGS) entry which is preliminary data.</text>
</comment>
<evidence type="ECO:0000259" key="2">
    <source>
        <dbReference type="PROSITE" id="PS51332"/>
    </source>
</evidence>
<dbReference type="Proteomes" id="UP001238496">
    <property type="component" value="Unassembled WGS sequence"/>
</dbReference>
<dbReference type="Pfam" id="PF13411">
    <property type="entry name" value="MerR_1"/>
    <property type="match status" value="1"/>
</dbReference>
<dbReference type="Pfam" id="PF02310">
    <property type="entry name" value="B12-binding"/>
    <property type="match status" value="1"/>
</dbReference>
<dbReference type="SMART" id="SM00422">
    <property type="entry name" value="HTH_MERR"/>
    <property type="match status" value="1"/>
</dbReference>
<dbReference type="CDD" id="cd02065">
    <property type="entry name" value="B12-binding_like"/>
    <property type="match status" value="1"/>
</dbReference>
<dbReference type="SUPFAM" id="SSF52242">
    <property type="entry name" value="Cobalamin (vitamin B12)-binding domain"/>
    <property type="match status" value="1"/>
</dbReference>
<gene>
    <name evidence="3" type="ORF">J2045_003549</name>
</gene>
<feature type="domain" description="HTH merR-type" evidence="1">
    <location>
        <begin position="22"/>
        <end position="69"/>
    </location>
</feature>
<dbReference type="SUPFAM" id="SSF46955">
    <property type="entry name" value="Putative DNA-binding domain"/>
    <property type="match status" value="1"/>
</dbReference>
<accession>A0ABU0GAX5</accession>
<dbReference type="Gene3D" id="1.10.1660.10">
    <property type="match status" value="1"/>
</dbReference>
<name>A0ABU0GAX5_9HYPH</name>
<dbReference type="Gene3D" id="1.10.1240.10">
    <property type="entry name" value="Methionine synthase domain"/>
    <property type="match status" value="1"/>
</dbReference>
<dbReference type="InterPro" id="IPR000551">
    <property type="entry name" value="MerR-type_HTH_dom"/>
</dbReference>
<dbReference type="EMBL" id="JAUSUW010000011">
    <property type="protein sequence ID" value="MDQ0422501.1"/>
    <property type="molecule type" value="Genomic_DNA"/>
</dbReference>
<evidence type="ECO:0000259" key="1">
    <source>
        <dbReference type="PROSITE" id="PS50937"/>
    </source>
</evidence>
<dbReference type="RefSeq" id="WP_307375100.1">
    <property type="nucleotide sequence ID" value="NZ_JAUSUW010000011.1"/>
</dbReference>
<protein>
    <submittedName>
        <fullName evidence="3">Methanogenic corrinoid protein MtbC1</fullName>
    </submittedName>
</protein>
<feature type="domain" description="B12-binding" evidence="2">
    <location>
        <begin position="178"/>
        <end position="302"/>
    </location>
</feature>
<evidence type="ECO:0000313" key="3">
    <source>
        <dbReference type="EMBL" id="MDQ0422501.1"/>
    </source>
</evidence>
<sequence length="302" mass="33049">MRRDENGNGETLLSLADTLAESGLSKLVLHAWERRYGFKPANRSASGRRFYTAGQVERLRQLKTCSDAGYRIGALMPLTPEALLRLHEQVTATQGMAEIVEAAEALDNDTLQHMLQARAEAQDPETFIRRTALPLMHEIGARWAAGRLSIAAEHMTTAQIKRILGSMFDRCVPPPRDAPRLIATTPEREEHDIGALIVTLIARLHGWNALFLGASLPAEEVAEAAHRRQARVVCLSALTGRGKALERHLLDLRTKLTATIGIWIGGYAYSSLQPIAGTTFLADLDAFTAALSEEASMLPLAV</sequence>
<dbReference type="PROSITE" id="PS50937">
    <property type="entry name" value="HTH_MERR_2"/>
    <property type="match status" value="1"/>
</dbReference>
<dbReference type="Gene3D" id="3.40.50.280">
    <property type="entry name" value="Cobalamin-binding domain"/>
    <property type="match status" value="1"/>
</dbReference>